<keyword evidence="2" id="KW-1185">Reference proteome</keyword>
<name>A0ACB7G4T0_MANES</name>
<organism evidence="1 2">
    <name type="scientific">Manihot esculenta</name>
    <name type="common">Cassava</name>
    <name type="synonym">Jatropha manihot</name>
    <dbReference type="NCBI Taxonomy" id="3983"/>
    <lineage>
        <taxon>Eukaryota</taxon>
        <taxon>Viridiplantae</taxon>
        <taxon>Streptophyta</taxon>
        <taxon>Embryophyta</taxon>
        <taxon>Tracheophyta</taxon>
        <taxon>Spermatophyta</taxon>
        <taxon>Magnoliopsida</taxon>
        <taxon>eudicotyledons</taxon>
        <taxon>Gunneridae</taxon>
        <taxon>Pentapetalae</taxon>
        <taxon>rosids</taxon>
        <taxon>fabids</taxon>
        <taxon>Malpighiales</taxon>
        <taxon>Euphorbiaceae</taxon>
        <taxon>Crotonoideae</taxon>
        <taxon>Manihoteae</taxon>
        <taxon>Manihot</taxon>
    </lineage>
</organism>
<comment type="caution">
    <text evidence="1">The sequence shown here is derived from an EMBL/GenBank/DDBJ whole genome shotgun (WGS) entry which is preliminary data.</text>
</comment>
<sequence length="348" mass="40004">MMNTGDENDLNMNDSVHFAEFLPTLSPKPKIKNTHITKTQPYSTCTHSTGSTLLGLDDQLLDSGNHANASDQTRREMFMNEQPLMGMSSRWNPTPEQLLALEEMYRRGTRTPTAEQIQQIAAQLRRFGKIEGKNVFYWFQNHKARERQKRRREVETGCKVRKHDTTEALNMKESAAGLRSTVYEAEQKKTLVSSSSCSEHLQGSVSMLRAVTTESTTHGWPQFEERELHQHKSYSVEKNATWQAMDLSPSSCHIQLINNFTTRSSSSRFLNSHQKQNSWLMKPRRKSEKETNPDDDVEEVETLELFPLCSSDDCNKVQGRKNDTEVPITDINTKLNPNQFFEFLPLKN</sequence>
<gene>
    <name evidence="1" type="ORF">MANES_17G078400v8</name>
</gene>
<evidence type="ECO:0000313" key="1">
    <source>
        <dbReference type="EMBL" id="KAG8634745.1"/>
    </source>
</evidence>
<dbReference type="EMBL" id="CM004403">
    <property type="protein sequence ID" value="KAG8634745.1"/>
    <property type="molecule type" value="Genomic_DNA"/>
</dbReference>
<accession>A0ACB7G4T0</accession>
<evidence type="ECO:0000313" key="2">
    <source>
        <dbReference type="Proteomes" id="UP000091857"/>
    </source>
</evidence>
<protein>
    <submittedName>
        <fullName evidence="1">Uncharacterized protein</fullName>
    </submittedName>
</protein>
<dbReference type="Proteomes" id="UP000091857">
    <property type="component" value="Chromosome 17"/>
</dbReference>
<proteinExistence type="predicted"/>
<reference evidence="2" key="1">
    <citation type="journal article" date="2016" name="Nat. Biotechnol.">
        <title>Sequencing wild and cultivated cassava and related species reveals extensive interspecific hybridization and genetic diversity.</title>
        <authorList>
            <person name="Bredeson J.V."/>
            <person name="Lyons J.B."/>
            <person name="Prochnik S.E."/>
            <person name="Wu G.A."/>
            <person name="Ha C.M."/>
            <person name="Edsinger-Gonzales E."/>
            <person name="Grimwood J."/>
            <person name="Schmutz J."/>
            <person name="Rabbi I.Y."/>
            <person name="Egesi C."/>
            <person name="Nauluvula P."/>
            <person name="Lebot V."/>
            <person name="Ndunguru J."/>
            <person name="Mkamilo G."/>
            <person name="Bart R.S."/>
            <person name="Setter T.L."/>
            <person name="Gleadow R.M."/>
            <person name="Kulakow P."/>
            <person name="Ferguson M.E."/>
            <person name="Rounsley S."/>
            <person name="Rokhsar D.S."/>
        </authorList>
    </citation>
    <scope>NUCLEOTIDE SEQUENCE [LARGE SCALE GENOMIC DNA]</scope>
    <source>
        <strain evidence="2">cv. AM560-2</strain>
    </source>
</reference>